<organism evidence="2 3">
    <name type="scientific">Acinetobacter rongchengensis</name>
    <dbReference type="NCBI Taxonomy" id="2419601"/>
    <lineage>
        <taxon>Bacteria</taxon>
        <taxon>Pseudomonadati</taxon>
        <taxon>Pseudomonadota</taxon>
        <taxon>Gammaproteobacteria</taxon>
        <taxon>Moraxellales</taxon>
        <taxon>Moraxellaceae</taxon>
        <taxon>Acinetobacter</taxon>
    </lineage>
</organism>
<feature type="transmembrane region" description="Helical" evidence="1">
    <location>
        <begin position="6"/>
        <end position="26"/>
    </location>
</feature>
<proteinExistence type="predicted"/>
<keyword evidence="3" id="KW-1185">Reference proteome</keyword>
<protein>
    <submittedName>
        <fullName evidence="2">Prepilin-type N-terminal cleavage/methylation domain-containing protein</fullName>
    </submittedName>
</protein>
<dbReference type="EMBL" id="RAXT01000014">
    <property type="protein sequence ID" value="RKG38068.1"/>
    <property type="molecule type" value="Genomic_DNA"/>
</dbReference>
<evidence type="ECO:0000313" key="3">
    <source>
        <dbReference type="Proteomes" id="UP000280405"/>
    </source>
</evidence>
<dbReference type="Pfam" id="PF07963">
    <property type="entry name" value="N_methyl"/>
    <property type="match status" value="1"/>
</dbReference>
<reference evidence="2 3" key="1">
    <citation type="submission" date="2018-09" db="EMBL/GenBank/DDBJ databases">
        <title>The draft genome of Acinetobacter spp. strains.</title>
        <authorList>
            <person name="Qin J."/>
            <person name="Feng Y."/>
            <person name="Zong Z."/>
        </authorList>
    </citation>
    <scope>NUCLEOTIDE SEQUENCE [LARGE SCALE GENOMIC DNA]</scope>
    <source>
        <strain evidence="2 3">WCHAc060115</strain>
    </source>
</reference>
<evidence type="ECO:0000313" key="2">
    <source>
        <dbReference type="EMBL" id="RKG38068.1"/>
    </source>
</evidence>
<gene>
    <name evidence="2" type="ORF">D7V20_09050</name>
</gene>
<dbReference type="AlphaFoldDB" id="A0A3A8EV60"/>
<dbReference type="SUPFAM" id="SSF54523">
    <property type="entry name" value="Pili subunits"/>
    <property type="match status" value="1"/>
</dbReference>
<dbReference type="RefSeq" id="WP_120383968.1">
    <property type="nucleotide sequence ID" value="NZ_RAXT01000014.1"/>
</dbReference>
<keyword evidence="1" id="KW-0812">Transmembrane</keyword>
<dbReference type="Proteomes" id="UP000280405">
    <property type="component" value="Unassembled WGS sequence"/>
</dbReference>
<dbReference type="InterPro" id="IPR012902">
    <property type="entry name" value="N_methyl_site"/>
</dbReference>
<dbReference type="Gene3D" id="3.30.700.10">
    <property type="entry name" value="Glycoprotein, Type 4 Pilin"/>
    <property type="match status" value="1"/>
</dbReference>
<comment type="caution">
    <text evidence="2">The sequence shown here is derived from an EMBL/GenBank/DDBJ whole genome shotgun (WGS) entry which is preliminary data.</text>
</comment>
<dbReference type="InterPro" id="IPR045584">
    <property type="entry name" value="Pilin-like"/>
</dbReference>
<dbReference type="PROSITE" id="PS00409">
    <property type="entry name" value="PROKAR_NTER_METHYL"/>
    <property type="match status" value="1"/>
</dbReference>
<sequence length="150" mass="16686">MRNNRGFTLIELLVTITVLGVIVAFATPSLTTSMQRIQLNNDSRDLVDTMNGLRTEAILQQKEKIFALDSSVTPADKVWVPTDNVIWGEGKPQGNKLTFNMMGRLKESSQCFIFLHNKNRSLKAVVIVRKSGMIIFNKASSACPTDLGEE</sequence>
<keyword evidence="1" id="KW-0472">Membrane</keyword>
<name>A0A3A8EV60_9GAMM</name>
<evidence type="ECO:0000256" key="1">
    <source>
        <dbReference type="SAM" id="Phobius"/>
    </source>
</evidence>
<dbReference type="NCBIfam" id="TIGR02532">
    <property type="entry name" value="IV_pilin_GFxxxE"/>
    <property type="match status" value="1"/>
</dbReference>
<keyword evidence="1" id="KW-1133">Transmembrane helix</keyword>
<accession>A0A3A8EV60</accession>